<dbReference type="AlphaFoldDB" id="A0AAE0HQA8"/>
<comment type="caution">
    <text evidence="2">The sequence shown here is derived from an EMBL/GenBank/DDBJ whole genome shotgun (WGS) entry which is preliminary data.</text>
</comment>
<dbReference type="EMBL" id="JAUEPN010000001">
    <property type="protein sequence ID" value="KAK3299796.1"/>
    <property type="molecule type" value="Genomic_DNA"/>
</dbReference>
<dbReference type="GeneID" id="87843961"/>
<keyword evidence="3" id="KW-1185">Reference proteome</keyword>
<protein>
    <submittedName>
        <fullName evidence="2">Uncharacterized protein</fullName>
    </submittedName>
</protein>
<dbReference type="Proteomes" id="UP001278766">
    <property type="component" value="Unassembled WGS sequence"/>
</dbReference>
<accession>A0AAE0HQA8</accession>
<feature type="compositionally biased region" description="Basic and acidic residues" evidence="1">
    <location>
        <begin position="184"/>
        <end position="194"/>
    </location>
</feature>
<feature type="compositionally biased region" description="Polar residues" evidence="1">
    <location>
        <begin position="301"/>
        <end position="313"/>
    </location>
</feature>
<sequence>MSYSGSFGQVPSPRGRSSTFGLDPSPRGRSASRHDDDIFGSPRSRSSRSKSRPRLTEAELGYDPLNPIFGSSRPPRSSSRSRRPSLSVAYTGASFLSPGSHDPDYLVPISWSPASRSPRSTSRYPPSASKSGSLSGRSRSRSRRRSSISLSDAPPSGVFPFELGTDELLGYTPDGSSRRPRAASSERRAQEPFKSRSGTASWSDDDPYGPSGISRRPTAPALDQPFKSKFFGSGTSSSSGSDPSIPRPLEGDPSFTGGRRSRSSGRSKDSSLFGRASGEEDFALPLPTTSIGRTGGPRGYAQTQPTSFKSGFSDQMEYDENGQEHFRPGTEIHARHSAYKDNNRRARFAIAAYKDKKMEFPSRKQVLSGPDAAIGESNRYGLGGNFTIPEHQKLRSLAHDGFKHRRAETIGRESFNKDYANVWEKRALQTEQKSDLNHERVAREIRQNANDWRDTRERHAEAMVDLGFPETSLTPYSSWGSGGRSHRS</sequence>
<organism evidence="2 3">
    <name type="scientific">Chaetomium fimeti</name>
    <dbReference type="NCBI Taxonomy" id="1854472"/>
    <lineage>
        <taxon>Eukaryota</taxon>
        <taxon>Fungi</taxon>
        <taxon>Dikarya</taxon>
        <taxon>Ascomycota</taxon>
        <taxon>Pezizomycotina</taxon>
        <taxon>Sordariomycetes</taxon>
        <taxon>Sordariomycetidae</taxon>
        <taxon>Sordariales</taxon>
        <taxon>Chaetomiaceae</taxon>
        <taxon>Chaetomium</taxon>
    </lineage>
</organism>
<gene>
    <name evidence="2" type="ORF">B0H64DRAFT_447710</name>
</gene>
<feature type="compositionally biased region" description="Polar residues" evidence="1">
    <location>
        <begin position="1"/>
        <end position="20"/>
    </location>
</feature>
<dbReference type="RefSeq" id="XP_062663310.1">
    <property type="nucleotide sequence ID" value="XM_062807013.1"/>
</dbReference>
<feature type="compositionally biased region" description="Low complexity" evidence="1">
    <location>
        <begin position="108"/>
        <end position="137"/>
    </location>
</feature>
<reference evidence="2" key="1">
    <citation type="journal article" date="2023" name="Mol. Phylogenet. Evol.">
        <title>Genome-scale phylogeny and comparative genomics of the fungal order Sordariales.</title>
        <authorList>
            <person name="Hensen N."/>
            <person name="Bonometti L."/>
            <person name="Westerberg I."/>
            <person name="Brannstrom I.O."/>
            <person name="Guillou S."/>
            <person name="Cros-Aarteil S."/>
            <person name="Calhoun S."/>
            <person name="Haridas S."/>
            <person name="Kuo A."/>
            <person name="Mondo S."/>
            <person name="Pangilinan J."/>
            <person name="Riley R."/>
            <person name="LaButti K."/>
            <person name="Andreopoulos B."/>
            <person name="Lipzen A."/>
            <person name="Chen C."/>
            <person name="Yan M."/>
            <person name="Daum C."/>
            <person name="Ng V."/>
            <person name="Clum A."/>
            <person name="Steindorff A."/>
            <person name="Ohm R.A."/>
            <person name="Martin F."/>
            <person name="Silar P."/>
            <person name="Natvig D.O."/>
            <person name="Lalanne C."/>
            <person name="Gautier V."/>
            <person name="Ament-Velasquez S.L."/>
            <person name="Kruys A."/>
            <person name="Hutchinson M.I."/>
            <person name="Powell A.J."/>
            <person name="Barry K."/>
            <person name="Miller A.N."/>
            <person name="Grigoriev I.V."/>
            <person name="Debuchy R."/>
            <person name="Gladieux P."/>
            <person name="Hiltunen Thoren M."/>
            <person name="Johannesson H."/>
        </authorList>
    </citation>
    <scope>NUCLEOTIDE SEQUENCE</scope>
    <source>
        <strain evidence="2">CBS 168.71</strain>
    </source>
</reference>
<evidence type="ECO:0000313" key="3">
    <source>
        <dbReference type="Proteomes" id="UP001278766"/>
    </source>
</evidence>
<feature type="compositionally biased region" description="Low complexity" evidence="1">
    <location>
        <begin position="227"/>
        <end position="241"/>
    </location>
</feature>
<reference evidence="2" key="2">
    <citation type="submission" date="2023-06" db="EMBL/GenBank/DDBJ databases">
        <authorList>
            <consortium name="Lawrence Berkeley National Laboratory"/>
            <person name="Haridas S."/>
            <person name="Hensen N."/>
            <person name="Bonometti L."/>
            <person name="Westerberg I."/>
            <person name="Brannstrom I.O."/>
            <person name="Guillou S."/>
            <person name="Cros-Aarteil S."/>
            <person name="Calhoun S."/>
            <person name="Kuo A."/>
            <person name="Mondo S."/>
            <person name="Pangilinan J."/>
            <person name="Riley R."/>
            <person name="Labutti K."/>
            <person name="Andreopoulos B."/>
            <person name="Lipzen A."/>
            <person name="Chen C."/>
            <person name="Yanf M."/>
            <person name="Daum C."/>
            <person name="Ng V."/>
            <person name="Clum A."/>
            <person name="Steindorff A."/>
            <person name="Ohm R."/>
            <person name="Martin F."/>
            <person name="Silar P."/>
            <person name="Natvig D."/>
            <person name="Lalanne C."/>
            <person name="Gautier V."/>
            <person name="Ament-Velasquez S.L."/>
            <person name="Kruys A."/>
            <person name="Hutchinson M.I."/>
            <person name="Powell A.J."/>
            <person name="Barry K."/>
            <person name="Miller A.N."/>
            <person name="Grigoriev I.V."/>
            <person name="Debuchy R."/>
            <person name="Gladieux P."/>
            <person name="Thoren M.H."/>
            <person name="Johannesson H."/>
        </authorList>
    </citation>
    <scope>NUCLEOTIDE SEQUENCE</scope>
    <source>
        <strain evidence="2">CBS 168.71</strain>
    </source>
</reference>
<evidence type="ECO:0000313" key="2">
    <source>
        <dbReference type="EMBL" id="KAK3299796.1"/>
    </source>
</evidence>
<name>A0AAE0HQA8_9PEZI</name>
<evidence type="ECO:0000256" key="1">
    <source>
        <dbReference type="SAM" id="MobiDB-lite"/>
    </source>
</evidence>
<feature type="region of interest" description="Disordered" evidence="1">
    <location>
        <begin position="1"/>
        <end position="314"/>
    </location>
</feature>
<proteinExistence type="predicted"/>